<dbReference type="OrthoDB" id="2055228at2"/>
<dbReference type="SUPFAM" id="SSF51215">
    <property type="entry name" value="Regulatory protein AraC"/>
    <property type="match status" value="1"/>
</dbReference>
<keyword evidence="3" id="KW-0804">Transcription</keyword>
<dbReference type="InterPro" id="IPR009057">
    <property type="entry name" value="Homeodomain-like_sf"/>
</dbReference>
<dbReference type="AlphaFoldDB" id="E6UCK2"/>
<dbReference type="PRINTS" id="PR00032">
    <property type="entry name" value="HTHARAC"/>
</dbReference>
<evidence type="ECO:0000256" key="3">
    <source>
        <dbReference type="ARBA" id="ARBA00023163"/>
    </source>
</evidence>
<dbReference type="Pfam" id="PF12833">
    <property type="entry name" value="HTH_18"/>
    <property type="match status" value="1"/>
</dbReference>
<evidence type="ECO:0000259" key="4">
    <source>
        <dbReference type="PROSITE" id="PS01124"/>
    </source>
</evidence>
<dbReference type="SMART" id="SM00342">
    <property type="entry name" value="HTH_ARAC"/>
    <property type="match status" value="1"/>
</dbReference>
<dbReference type="PANTHER" id="PTHR43280:SF10">
    <property type="entry name" value="REGULATORY PROTEIN POCR"/>
    <property type="match status" value="1"/>
</dbReference>
<dbReference type="eggNOG" id="COG4977">
    <property type="taxonomic scope" value="Bacteria"/>
</dbReference>
<dbReference type="EMBL" id="CP002403">
    <property type="protein sequence ID" value="ADU21607.1"/>
    <property type="molecule type" value="Genomic_DNA"/>
</dbReference>
<accession>E6UCK2</accession>
<evidence type="ECO:0000313" key="5">
    <source>
        <dbReference type="EMBL" id="ADU21607.1"/>
    </source>
</evidence>
<dbReference type="InterPro" id="IPR037923">
    <property type="entry name" value="HTH-like"/>
</dbReference>
<dbReference type="InterPro" id="IPR018060">
    <property type="entry name" value="HTH_AraC"/>
</dbReference>
<proteinExistence type="predicted"/>
<dbReference type="GO" id="GO:0003700">
    <property type="term" value="F:DNA-binding transcription factor activity"/>
    <property type="evidence" value="ECO:0007669"/>
    <property type="project" value="InterPro"/>
</dbReference>
<dbReference type="GO" id="GO:0043565">
    <property type="term" value="F:sequence-specific DNA binding"/>
    <property type="evidence" value="ECO:0007669"/>
    <property type="project" value="InterPro"/>
</dbReference>
<protein>
    <submittedName>
        <fullName evidence="5">Transcriptional regulator, AraC family</fullName>
    </submittedName>
</protein>
<dbReference type="PANTHER" id="PTHR43280">
    <property type="entry name" value="ARAC-FAMILY TRANSCRIPTIONAL REGULATOR"/>
    <property type="match status" value="1"/>
</dbReference>
<reference evidence="5 6" key="1">
    <citation type="journal article" date="2011" name="J. Bacteriol.">
        <title>Complete genome of the cellulolytic ruminal bacterium Ruminococcus albus 7.</title>
        <authorList>
            <person name="Suen G."/>
            <person name="Stevenson D.M."/>
            <person name="Bruce D.C."/>
            <person name="Chertkov O."/>
            <person name="Copeland A."/>
            <person name="Cheng J.F."/>
            <person name="Detter C."/>
            <person name="Detter J.C."/>
            <person name="Goodwin L.A."/>
            <person name="Han C.S."/>
            <person name="Hauser L.J."/>
            <person name="Ivanova N.N."/>
            <person name="Kyrpides N.C."/>
            <person name="Land M.L."/>
            <person name="Lapidus A."/>
            <person name="Lucas S."/>
            <person name="Ovchinnikova G."/>
            <person name="Pitluck S."/>
            <person name="Tapia R."/>
            <person name="Woyke T."/>
            <person name="Boyum J."/>
            <person name="Mead D."/>
            <person name="Weimer P.J."/>
        </authorList>
    </citation>
    <scope>NUCLEOTIDE SEQUENCE [LARGE SCALE GENOMIC DNA]</scope>
    <source>
        <strain evidence="6">ATCC 27210 / DSM 20455 / JCM 14654 / NCDO 2250 / 7</strain>
    </source>
</reference>
<dbReference type="PROSITE" id="PS01124">
    <property type="entry name" value="HTH_ARAC_FAMILY_2"/>
    <property type="match status" value="1"/>
</dbReference>
<dbReference type="RefSeq" id="WP_013497785.1">
    <property type="nucleotide sequence ID" value="NC_014833.1"/>
</dbReference>
<keyword evidence="1" id="KW-0805">Transcription regulation</keyword>
<sequence>MIINNVGFNHRHDGDFFIERPNGYGDFLLLILKTDAVFTLENKDIIVPKDSFFLYPQGMPQYYRCVPKHEFANDWVHFQFEADDEAEFMKRNIPYAKGITTPHAEFLSWCIKAIADEFTSPSPYAYENMQHYMWLIFNRVSDVINLPAEKAHGAEYELLMTIRHKIYAEPYVPRSITWAAHEVRMSPASFQYYYKKTFDITFVQDFINAKTEYAKMLLTSTNLNAHEIAEKCGYRNYEHFARQFRERCGITPLDYRRSKQ</sequence>
<evidence type="ECO:0000256" key="2">
    <source>
        <dbReference type="ARBA" id="ARBA00023125"/>
    </source>
</evidence>
<keyword evidence="2" id="KW-0238">DNA-binding</keyword>
<dbReference type="Proteomes" id="UP000006919">
    <property type="component" value="Chromosome"/>
</dbReference>
<evidence type="ECO:0000256" key="1">
    <source>
        <dbReference type="ARBA" id="ARBA00023015"/>
    </source>
</evidence>
<dbReference type="SUPFAM" id="SSF46689">
    <property type="entry name" value="Homeodomain-like"/>
    <property type="match status" value="1"/>
</dbReference>
<dbReference type="STRING" id="697329.Rumal_1081"/>
<gene>
    <name evidence="5" type="ordered locus">Rumal_1081</name>
</gene>
<dbReference type="Gene3D" id="1.10.10.60">
    <property type="entry name" value="Homeodomain-like"/>
    <property type="match status" value="1"/>
</dbReference>
<dbReference type="Gene3D" id="2.60.120.280">
    <property type="entry name" value="Regulatory protein AraC"/>
    <property type="match status" value="1"/>
</dbReference>
<feature type="domain" description="HTH araC/xylS-type" evidence="4">
    <location>
        <begin position="156"/>
        <end position="258"/>
    </location>
</feature>
<name>E6UCK2_RUMA7</name>
<dbReference type="InterPro" id="IPR020449">
    <property type="entry name" value="Tscrpt_reg_AraC-type_HTH"/>
</dbReference>
<dbReference type="HOGENOM" id="CLU_000445_88_6_9"/>
<dbReference type="KEGG" id="ral:Rumal_1081"/>
<evidence type="ECO:0000313" key="6">
    <source>
        <dbReference type="Proteomes" id="UP000006919"/>
    </source>
</evidence>
<organism evidence="5 6">
    <name type="scientific">Ruminococcus albus (strain ATCC 27210 / DSM 20455 / JCM 14654 / NCDO 2250 / 7)</name>
    <dbReference type="NCBI Taxonomy" id="697329"/>
    <lineage>
        <taxon>Bacteria</taxon>
        <taxon>Bacillati</taxon>
        <taxon>Bacillota</taxon>
        <taxon>Clostridia</taxon>
        <taxon>Eubacteriales</taxon>
        <taxon>Oscillospiraceae</taxon>
        <taxon>Ruminococcus</taxon>
    </lineage>
</organism>